<dbReference type="Gene3D" id="3.90.1720.10">
    <property type="entry name" value="endopeptidase domain like (from Nostoc punctiforme)"/>
    <property type="match status" value="1"/>
</dbReference>
<name>A0A809RWP7_9PROT</name>
<feature type="domain" description="NlpC/P60" evidence="5">
    <location>
        <begin position="21"/>
        <end position="145"/>
    </location>
</feature>
<protein>
    <recommendedName>
        <fullName evidence="5">NlpC/P60 domain-containing protein</fullName>
    </recommendedName>
</protein>
<keyword evidence="2" id="KW-0645">Protease</keyword>
<dbReference type="Proteomes" id="UP000662914">
    <property type="component" value="Chromosome"/>
</dbReference>
<evidence type="ECO:0000313" key="7">
    <source>
        <dbReference type="Proteomes" id="UP000662914"/>
    </source>
</evidence>
<dbReference type="AlphaFoldDB" id="A0A809RWP7"/>
<evidence type="ECO:0000256" key="2">
    <source>
        <dbReference type="ARBA" id="ARBA00022670"/>
    </source>
</evidence>
<dbReference type="GO" id="GO:0006508">
    <property type="term" value="P:proteolysis"/>
    <property type="evidence" value="ECO:0007669"/>
    <property type="project" value="UniProtKB-KW"/>
</dbReference>
<evidence type="ECO:0000256" key="3">
    <source>
        <dbReference type="ARBA" id="ARBA00022801"/>
    </source>
</evidence>
<dbReference type="KEGG" id="ddz:DSYM_13250"/>
<dbReference type="PANTHER" id="PTHR47053">
    <property type="entry name" value="MUREIN DD-ENDOPEPTIDASE MEPH-RELATED"/>
    <property type="match status" value="1"/>
</dbReference>
<evidence type="ECO:0000256" key="1">
    <source>
        <dbReference type="ARBA" id="ARBA00007074"/>
    </source>
</evidence>
<proteinExistence type="inferred from homology"/>
<comment type="similarity">
    <text evidence="1">Belongs to the peptidase C40 family.</text>
</comment>
<dbReference type="PROSITE" id="PS51935">
    <property type="entry name" value="NLPC_P60"/>
    <property type="match status" value="1"/>
</dbReference>
<evidence type="ECO:0000313" key="6">
    <source>
        <dbReference type="EMBL" id="BBO20626.1"/>
    </source>
</evidence>
<dbReference type="InterPro" id="IPR000064">
    <property type="entry name" value="NLP_P60_dom"/>
</dbReference>
<dbReference type="PANTHER" id="PTHR47053:SF1">
    <property type="entry name" value="MUREIN DD-ENDOPEPTIDASE MEPH-RELATED"/>
    <property type="match status" value="1"/>
</dbReference>
<evidence type="ECO:0000256" key="4">
    <source>
        <dbReference type="ARBA" id="ARBA00022807"/>
    </source>
</evidence>
<keyword evidence="4" id="KW-0788">Thiol protease</keyword>
<dbReference type="InterPro" id="IPR038765">
    <property type="entry name" value="Papain-like_cys_pep_sf"/>
</dbReference>
<sequence length="154" mass="17378">MAFASDELSVQKEPSFLDRYAANAQELVVRALSFVGVNYRRGGENPETGFDCSGYVRYVFRESLGLLLPRTSRDISRVGETVKRDELQPGDLVFFNTLRRGFSHVGIYLGEHRFVHSPASGGEVRVEDMRQSYWVKRFNGARRIAAADILPTSN</sequence>
<gene>
    <name evidence="6" type="ORF">DSYM_13250</name>
</gene>
<reference evidence="6" key="1">
    <citation type="journal article" name="DNA Res.">
        <title>The physiological potential of anammox bacteria as revealed by their core genome structure.</title>
        <authorList>
            <person name="Okubo T."/>
            <person name="Toyoda A."/>
            <person name="Fukuhara K."/>
            <person name="Uchiyama I."/>
            <person name="Harigaya Y."/>
            <person name="Kuroiwa M."/>
            <person name="Suzuki T."/>
            <person name="Murakami Y."/>
            <person name="Suwa Y."/>
            <person name="Takami H."/>
        </authorList>
    </citation>
    <scope>NUCLEOTIDE SEQUENCE</scope>
    <source>
        <strain evidence="6">317325-3</strain>
    </source>
</reference>
<keyword evidence="3" id="KW-0378">Hydrolase</keyword>
<accession>A0A809RWP7</accession>
<dbReference type="Pfam" id="PF00877">
    <property type="entry name" value="NLPC_P60"/>
    <property type="match status" value="1"/>
</dbReference>
<dbReference type="InterPro" id="IPR051202">
    <property type="entry name" value="Peptidase_C40"/>
</dbReference>
<evidence type="ECO:0000259" key="5">
    <source>
        <dbReference type="PROSITE" id="PS51935"/>
    </source>
</evidence>
<organism evidence="6 7">
    <name type="scientific">Candidatus Desulfobacillus denitrificans</name>
    <dbReference type="NCBI Taxonomy" id="2608985"/>
    <lineage>
        <taxon>Bacteria</taxon>
        <taxon>Pseudomonadati</taxon>
        <taxon>Pseudomonadota</taxon>
        <taxon>Betaproteobacteria</taxon>
        <taxon>Candidatus Desulfobacillus</taxon>
    </lineage>
</organism>
<dbReference type="GO" id="GO:0008234">
    <property type="term" value="F:cysteine-type peptidase activity"/>
    <property type="evidence" value="ECO:0007669"/>
    <property type="project" value="UniProtKB-KW"/>
</dbReference>
<dbReference type="SUPFAM" id="SSF54001">
    <property type="entry name" value="Cysteine proteinases"/>
    <property type="match status" value="1"/>
</dbReference>
<dbReference type="EMBL" id="AP021857">
    <property type="protein sequence ID" value="BBO20626.1"/>
    <property type="molecule type" value="Genomic_DNA"/>
</dbReference>